<keyword evidence="2" id="KW-0540">Nuclease</keyword>
<organism evidence="2 3">
    <name type="scientific">Vibrio inusitatus NBRC 102082</name>
    <dbReference type="NCBI Taxonomy" id="1219070"/>
    <lineage>
        <taxon>Bacteria</taxon>
        <taxon>Pseudomonadati</taxon>
        <taxon>Pseudomonadota</taxon>
        <taxon>Gammaproteobacteria</taxon>
        <taxon>Vibrionales</taxon>
        <taxon>Vibrionaceae</taxon>
        <taxon>Vibrio</taxon>
    </lineage>
</organism>
<gene>
    <name evidence="2" type="ORF">VIN01S_03390</name>
</gene>
<dbReference type="GO" id="GO:0004519">
    <property type="term" value="F:endonuclease activity"/>
    <property type="evidence" value="ECO:0007669"/>
    <property type="project" value="UniProtKB-KW"/>
</dbReference>
<feature type="domain" description="Endonuclease/exonuclease/phosphatase" evidence="1">
    <location>
        <begin position="57"/>
        <end position="310"/>
    </location>
</feature>
<dbReference type="Pfam" id="PF03372">
    <property type="entry name" value="Exo_endo_phos"/>
    <property type="match status" value="1"/>
</dbReference>
<dbReference type="InterPro" id="IPR036691">
    <property type="entry name" value="Endo/exonu/phosph_ase_sf"/>
</dbReference>
<dbReference type="Proteomes" id="UP000318717">
    <property type="component" value="Unassembled WGS sequence"/>
</dbReference>
<dbReference type="PANTHER" id="PTHR14859">
    <property type="entry name" value="CALCOFLUOR WHITE HYPERSENSITIVE PROTEIN PRECURSOR"/>
    <property type="match status" value="1"/>
</dbReference>
<dbReference type="AlphaFoldDB" id="A0A4Y3HR63"/>
<dbReference type="GO" id="GO:0016020">
    <property type="term" value="C:membrane"/>
    <property type="evidence" value="ECO:0007669"/>
    <property type="project" value="GOC"/>
</dbReference>
<dbReference type="InterPro" id="IPR051916">
    <property type="entry name" value="GPI-anchor_lipid_remodeler"/>
</dbReference>
<keyword evidence="3" id="KW-1185">Reference proteome</keyword>
<evidence type="ECO:0000313" key="2">
    <source>
        <dbReference type="EMBL" id="GEA49535.1"/>
    </source>
</evidence>
<evidence type="ECO:0000313" key="3">
    <source>
        <dbReference type="Proteomes" id="UP000318717"/>
    </source>
</evidence>
<keyword evidence="2" id="KW-0378">Hydrolase</keyword>
<dbReference type="GO" id="GO:0006506">
    <property type="term" value="P:GPI anchor biosynthetic process"/>
    <property type="evidence" value="ECO:0007669"/>
    <property type="project" value="TreeGrafter"/>
</dbReference>
<name>A0A4Y3HR63_9VIBR</name>
<dbReference type="PANTHER" id="PTHR14859:SF15">
    <property type="entry name" value="ENDONUCLEASE_EXONUCLEASE_PHOSPHATASE DOMAIN-CONTAINING PROTEIN"/>
    <property type="match status" value="1"/>
</dbReference>
<protein>
    <submittedName>
        <fullName evidence="2">Endonuclease</fullName>
    </submittedName>
</protein>
<dbReference type="SUPFAM" id="SSF56219">
    <property type="entry name" value="DNase I-like"/>
    <property type="match status" value="1"/>
</dbReference>
<proteinExistence type="predicted"/>
<dbReference type="EMBL" id="BJLF01000001">
    <property type="protein sequence ID" value="GEA49535.1"/>
    <property type="molecule type" value="Genomic_DNA"/>
</dbReference>
<comment type="caution">
    <text evidence="2">The sequence shown here is derived from an EMBL/GenBank/DDBJ whole genome shotgun (WGS) entry which is preliminary data.</text>
</comment>
<dbReference type="InterPro" id="IPR005135">
    <property type="entry name" value="Endo/exonuclease/phosphatase"/>
</dbReference>
<keyword evidence="2" id="KW-0255">Endonuclease</keyword>
<dbReference type="Gene3D" id="3.60.10.10">
    <property type="entry name" value="Endonuclease/exonuclease/phosphatase"/>
    <property type="match status" value="1"/>
</dbReference>
<evidence type="ECO:0000259" key="1">
    <source>
        <dbReference type="Pfam" id="PF03372"/>
    </source>
</evidence>
<accession>A0A4Y3HR63</accession>
<reference evidence="2 3" key="1">
    <citation type="submission" date="2019-06" db="EMBL/GenBank/DDBJ databases">
        <title>Whole genome shotgun sequence of Vibrio inusitatus NBRC 102082.</title>
        <authorList>
            <person name="Hosoyama A."/>
            <person name="Uohara A."/>
            <person name="Ohji S."/>
            <person name="Ichikawa N."/>
        </authorList>
    </citation>
    <scope>NUCLEOTIDE SEQUENCE [LARGE SCALE GENOMIC DNA]</scope>
    <source>
        <strain evidence="2 3">NBRC 102082</strain>
    </source>
</reference>
<sequence length="321" mass="36295">MELSFLATVMDGCSLRPHQIKITTFNLFNYLAPPGAYYDFENIYSFAHWQDKQHWTLKQIEASDADVIGFQEIFSADALEEQLASIGYPYFAVIDEPKVESDFIHSEPVVGIASRYPLLSVSAVEPDLLASKELGFTFSRAPLHALIELPVIGKVDCVVVHFKSQRPKALSEEKFSLKQVESWRSTMQRGLEARFIDAFFTERKRTKGYPQLLMGDFNRDLNSAEFSCFHANNADEIRGLSDSKRLLAEEAPIQATHYYGAKGSVLDYIMLSEEFDRNSASCLFEVSDYQVSDSHLVNPIYAIDRMASDHGIVTITLTDRS</sequence>